<keyword evidence="1" id="KW-0378">Hydrolase</keyword>
<evidence type="ECO:0000313" key="2">
    <source>
        <dbReference type="Proteomes" id="UP000778523"/>
    </source>
</evidence>
<comment type="caution">
    <text evidence="1">The sequence shown here is derived from an EMBL/GenBank/DDBJ whole genome shotgun (WGS) entry which is preliminary data.</text>
</comment>
<dbReference type="EC" id="3.6.1.57" evidence="1"/>
<dbReference type="PANTHER" id="PTHR21015">
    <property type="entry name" value="UDP-N-ACETYLGLUCOSAMINE--N-ACETYLMURAMYL-(PENTAPEPTIDE) PYROPHOSPHORYL-UNDECAPRENOL N-ACETYLGLUCOSAMINE TRANSFERASE 1"/>
    <property type="match status" value="1"/>
</dbReference>
<dbReference type="EMBL" id="JABCSC020000002">
    <property type="protein sequence ID" value="NSL55170.1"/>
    <property type="molecule type" value="Genomic_DNA"/>
</dbReference>
<gene>
    <name evidence="1" type="primary">pseG</name>
    <name evidence="1" type="ORF">HJ583_009060</name>
</gene>
<dbReference type="Gene3D" id="3.40.50.2000">
    <property type="entry name" value="Glycogen Phosphorylase B"/>
    <property type="match status" value="1"/>
</dbReference>
<dbReference type="Gene3D" id="3.40.50.11190">
    <property type="match status" value="1"/>
</dbReference>
<evidence type="ECO:0000313" key="1">
    <source>
        <dbReference type="EMBL" id="NSL55170.1"/>
    </source>
</evidence>
<accession>A0ABX2IM14</accession>
<sequence length="352" mass="37650">MTGLVLPRRIGRVAFRCDASLTLGSGHVMRCLTLAQALQAEGSECHFLCRAEPGHLLAPIRAAGFSAHELPASEAFNQEQDAADCRTLLEALRPDWLFTDHYALTAIWEEALRDTCQHLLVIDDLANRLHVAELLLDQNLGRVASDYAALLPATSRVLVGPHYALLRDEFAAARKRSLRHRQQPALKQLMISLGGADADNLTGEILQALHSAALPADCRMTVILGAANPWQAEVRALATQMPCSTEVKIAVPDMARHLASTDLVIGAAGGSAWERCCLGVPSVLLIQAENQRAGTQALVEVGAALLASSPAELPALLAQLDPPLLGELSTRAAALCDGLGTQRVLQAMKELT</sequence>
<dbReference type="GO" id="GO:0016787">
    <property type="term" value="F:hydrolase activity"/>
    <property type="evidence" value="ECO:0007669"/>
    <property type="project" value="UniProtKB-KW"/>
</dbReference>
<protein>
    <submittedName>
        <fullName evidence="1">UDP-2,4-diacetamido-2,4, 6-trideoxy-beta-L-altropyranose hydrolase</fullName>
        <ecNumber evidence="1">3.6.1.57</ecNumber>
    </submittedName>
</protein>
<name>A0ABX2IM14_9RHOO</name>
<dbReference type="PANTHER" id="PTHR21015:SF22">
    <property type="entry name" value="GLYCOSYLTRANSFERASE"/>
    <property type="match status" value="1"/>
</dbReference>
<reference evidence="1 2" key="1">
    <citation type="submission" date="2020-06" db="EMBL/GenBank/DDBJ databases">
        <title>Draft genome of Uliginosibacterium sp. IMCC34675.</title>
        <authorList>
            <person name="Song J."/>
        </authorList>
    </citation>
    <scope>NUCLEOTIDE SEQUENCE [LARGE SCALE GENOMIC DNA]</scope>
    <source>
        <strain evidence="1 2">IMCC34675</strain>
    </source>
</reference>
<dbReference type="NCBIfam" id="TIGR03590">
    <property type="entry name" value="PseG"/>
    <property type="match status" value="1"/>
</dbReference>
<dbReference type="InterPro" id="IPR020023">
    <property type="entry name" value="PseG"/>
</dbReference>
<dbReference type="RefSeq" id="WP_170021625.1">
    <property type="nucleotide sequence ID" value="NZ_JABCSC020000002.1"/>
</dbReference>
<keyword evidence="2" id="KW-1185">Reference proteome</keyword>
<dbReference type="SUPFAM" id="SSF53756">
    <property type="entry name" value="UDP-Glycosyltransferase/glycogen phosphorylase"/>
    <property type="match status" value="1"/>
</dbReference>
<organism evidence="1 2">
    <name type="scientific">Uliginosibacterium aquaticum</name>
    <dbReference type="NCBI Taxonomy" id="2731212"/>
    <lineage>
        <taxon>Bacteria</taxon>
        <taxon>Pseudomonadati</taxon>
        <taxon>Pseudomonadota</taxon>
        <taxon>Betaproteobacteria</taxon>
        <taxon>Rhodocyclales</taxon>
        <taxon>Zoogloeaceae</taxon>
        <taxon>Uliginosibacterium</taxon>
    </lineage>
</organism>
<proteinExistence type="predicted"/>
<dbReference type="Proteomes" id="UP000778523">
    <property type="component" value="Unassembled WGS sequence"/>
</dbReference>